<dbReference type="PANTHER" id="PTHR34565">
    <property type="entry name" value="TRANSMEMBRANE PROTEIN"/>
    <property type="match status" value="1"/>
</dbReference>
<dbReference type="InterPro" id="IPR052867">
    <property type="entry name" value="ATP_Synthase_Subunit_6"/>
</dbReference>
<dbReference type="EMBL" id="OZ021738">
    <property type="protein sequence ID" value="CAK9319995.1"/>
    <property type="molecule type" value="Genomic_DNA"/>
</dbReference>
<evidence type="ECO:0000313" key="1">
    <source>
        <dbReference type="EMBL" id="CAK9319995.1"/>
    </source>
</evidence>
<reference evidence="1 2" key="1">
    <citation type="submission" date="2024-03" db="EMBL/GenBank/DDBJ databases">
        <authorList>
            <person name="Gkanogiannis A."/>
            <person name="Becerra Lopez-Lavalle L."/>
        </authorList>
    </citation>
    <scope>NUCLEOTIDE SEQUENCE [LARGE SCALE GENOMIC DNA]</scope>
</reference>
<keyword evidence="2" id="KW-1185">Reference proteome</keyword>
<evidence type="ECO:0000313" key="2">
    <source>
        <dbReference type="Proteomes" id="UP001642487"/>
    </source>
</evidence>
<protein>
    <submittedName>
        <fullName evidence="1">Uncharacterized protein</fullName>
    </submittedName>
</protein>
<sequence>MSSETRCLDLAQFKDSFVHSIYVGRAFLSGLFISKQDLSIEAIPFFTCERESKRTSADSQRKMRKFDPWPVFFRREWKRNWPFLVGFAITGAIITKMTAGLSEEEVKNSPFVQRHKR</sequence>
<dbReference type="Proteomes" id="UP001642487">
    <property type="component" value="Chromosome 4"/>
</dbReference>
<gene>
    <name evidence="1" type="ORF">CITCOLO1_LOCUS12032</name>
</gene>
<accession>A0ABP0YHL3</accession>
<dbReference type="PANTHER" id="PTHR34565:SF1">
    <property type="entry name" value="TRANSMEMBRANE PROTEIN"/>
    <property type="match status" value="1"/>
</dbReference>
<proteinExistence type="predicted"/>
<name>A0ABP0YHL3_9ROSI</name>
<organism evidence="1 2">
    <name type="scientific">Citrullus colocynthis</name>
    <name type="common">colocynth</name>
    <dbReference type="NCBI Taxonomy" id="252529"/>
    <lineage>
        <taxon>Eukaryota</taxon>
        <taxon>Viridiplantae</taxon>
        <taxon>Streptophyta</taxon>
        <taxon>Embryophyta</taxon>
        <taxon>Tracheophyta</taxon>
        <taxon>Spermatophyta</taxon>
        <taxon>Magnoliopsida</taxon>
        <taxon>eudicotyledons</taxon>
        <taxon>Gunneridae</taxon>
        <taxon>Pentapetalae</taxon>
        <taxon>rosids</taxon>
        <taxon>fabids</taxon>
        <taxon>Cucurbitales</taxon>
        <taxon>Cucurbitaceae</taxon>
        <taxon>Benincaseae</taxon>
        <taxon>Citrullus</taxon>
    </lineage>
</organism>